<gene>
    <name evidence="1" type="ORF">QMA06_01005</name>
</gene>
<accession>A0ABT7ZQK2</accession>
<proteinExistence type="predicted"/>
<keyword evidence="2" id="KW-1185">Reference proteome</keyword>
<dbReference type="EMBL" id="JASDDK010000001">
    <property type="protein sequence ID" value="MDN3491280.1"/>
    <property type="molecule type" value="Genomic_DNA"/>
</dbReference>
<comment type="caution">
    <text evidence="1">The sequence shown here is derived from an EMBL/GenBank/DDBJ whole genome shotgun (WGS) entry which is preliminary data.</text>
</comment>
<evidence type="ECO:0000313" key="2">
    <source>
        <dbReference type="Proteomes" id="UP001231197"/>
    </source>
</evidence>
<sequence>MKNNNTTSNNSDSSKLIDNENLKYAVYDIATVNQLKKEYKEDTKLYFPEKTILDNFINKYNIIGFDESQSRYIDSLQSYLKHLRPELKLLIEYPYTDKLYRDAYYSYYSTLNRTINKNCIRISIYDYDLTTDDFTESEFRNKLQEENIFLGFFILRPTDRKRVGRSFINPKALIDSNCIITKLKSSSLIKGVSLTTEGFPHSAQDGKVHTCSETSIWSLMEYFGGKYSYYRQVLPSTILSVLKRVSYERQVPSKGLSPRQIGYTLRKFGFGSKYYSINKFKNKLPYIINDYVESGIPVLTIVRRESNNDFHAVLMIGHERLDSNEIDYCNKPYNISINHKFKKANISVSDSLDITKKKFIIIDDNQPPYQKSTLDEPCSYSTKMNDAKIHGCIVPLYPKIYLDIVRARQLVYELLENEIYGYREGPDKIILRLFLTSSRSFKREIMNEETLPKSYREAIVDYIMPKFIYVAEISSNELYKQNKGIGYIVLDSTSTSSDNFDNIVLFALYTDRLILRINDNSLPFVIKPKVDAIKDKLKSFSLYENNLK</sequence>
<evidence type="ECO:0000313" key="1">
    <source>
        <dbReference type="EMBL" id="MDN3491280.1"/>
    </source>
</evidence>
<name>A0ABT7ZQK2_9FLAO</name>
<dbReference type="RefSeq" id="WP_290205022.1">
    <property type="nucleotide sequence ID" value="NZ_JASDDK010000001.1"/>
</dbReference>
<dbReference type="Proteomes" id="UP001231197">
    <property type="component" value="Unassembled WGS sequence"/>
</dbReference>
<protein>
    <submittedName>
        <fullName evidence="1">Uncharacterized protein</fullName>
    </submittedName>
</protein>
<organism evidence="1 2">
    <name type="scientific">Winogradskyella bathintestinalis</name>
    <dbReference type="NCBI Taxonomy" id="3035208"/>
    <lineage>
        <taxon>Bacteria</taxon>
        <taxon>Pseudomonadati</taxon>
        <taxon>Bacteroidota</taxon>
        <taxon>Flavobacteriia</taxon>
        <taxon>Flavobacteriales</taxon>
        <taxon>Flavobacteriaceae</taxon>
        <taxon>Winogradskyella</taxon>
    </lineage>
</organism>
<reference evidence="1 2" key="1">
    <citation type="journal article" date="2023" name="Int. J. Syst. Evol. Microbiol.">
        <title>Winogradskyella bathintestinalis sp. nov., isolated from the intestine of the deep-sea loosejaw dragonfish, Malacosteus niger.</title>
        <authorList>
            <person name="Uniacke-Lowe S."/>
            <person name="Johnson C.N."/>
            <person name="Stanton C."/>
            <person name="Hill C."/>
            <person name="Ross P."/>
        </authorList>
    </citation>
    <scope>NUCLEOTIDE SEQUENCE [LARGE SCALE GENOMIC DNA]</scope>
    <source>
        <strain evidence="1 2">APC 3343</strain>
    </source>
</reference>